<proteinExistence type="inferred from homology"/>
<reference evidence="9 10" key="1">
    <citation type="journal article" date="2016" name="Nat. Commun.">
        <title>Thousands of microbial genomes shed light on interconnected biogeochemical processes in an aquifer system.</title>
        <authorList>
            <person name="Anantharaman K."/>
            <person name="Brown C.T."/>
            <person name="Hug L.A."/>
            <person name="Sharon I."/>
            <person name="Castelle C.J."/>
            <person name="Probst A.J."/>
            <person name="Thomas B.C."/>
            <person name="Singh A."/>
            <person name="Wilkins M.J."/>
            <person name="Karaoz U."/>
            <person name="Brodie E.L."/>
            <person name="Williams K.H."/>
            <person name="Hubbard S.S."/>
            <person name="Banfield J.F."/>
        </authorList>
    </citation>
    <scope>NUCLEOTIDE SEQUENCE [LARGE SCALE GENOMIC DNA]</scope>
</reference>
<comment type="similarity">
    <text evidence="2 8">Belongs to the 4-toluene sulfonate uptake permease (TSUP) (TC 2.A.102) family.</text>
</comment>
<evidence type="ECO:0000313" key="10">
    <source>
        <dbReference type="Proteomes" id="UP000178449"/>
    </source>
</evidence>
<feature type="transmembrane region" description="Helical" evidence="8">
    <location>
        <begin position="59"/>
        <end position="80"/>
    </location>
</feature>
<evidence type="ECO:0000256" key="4">
    <source>
        <dbReference type="ARBA" id="ARBA00022475"/>
    </source>
</evidence>
<feature type="transmembrane region" description="Helical" evidence="8">
    <location>
        <begin position="89"/>
        <end position="111"/>
    </location>
</feature>
<name>A0A1F6GFB0_9PROT</name>
<dbReference type="Proteomes" id="UP000178449">
    <property type="component" value="Unassembled WGS sequence"/>
</dbReference>
<comment type="subcellular location">
    <subcellularLocation>
        <location evidence="1 8">Cell membrane</location>
        <topology evidence="1 8">Multi-pass membrane protein</topology>
    </subcellularLocation>
</comment>
<dbReference type="AlphaFoldDB" id="A0A1F6GFB0"/>
<evidence type="ECO:0000313" key="9">
    <source>
        <dbReference type="EMBL" id="OGG96774.1"/>
    </source>
</evidence>
<accession>A0A1F6GFB0</accession>
<feature type="transmembrane region" description="Helical" evidence="8">
    <location>
        <begin position="21"/>
        <end position="47"/>
    </location>
</feature>
<dbReference type="EMBL" id="MFNE01000010">
    <property type="protein sequence ID" value="OGG96774.1"/>
    <property type="molecule type" value="Genomic_DNA"/>
</dbReference>
<comment type="caution">
    <text evidence="9">The sequence shown here is derived from an EMBL/GenBank/DDBJ whole genome shotgun (WGS) entry which is preliminary data.</text>
</comment>
<feature type="transmembrane region" description="Helical" evidence="8">
    <location>
        <begin position="240"/>
        <end position="259"/>
    </location>
</feature>
<feature type="transmembrane region" description="Helical" evidence="8">
    <location>
        <begin position="271"/>
        <end position="289"/>
    </location>
</feature>
<evidence type="ECO:0000256" key="3">
    <source>
        <dbReference type="ARBA" id="ARBA00022448"/>
    </source>
</evidence>
<dbReference type="PANTHER" id="PTHR30269">
    <property type="entry name" value="TRANSMEMBRANE PROTEIN YFCA"/>
    <property type="match status" value="1"/>
</dbReference>
<evidence type="ECO:0000256" key="7">
    <source>
        <dbReference type="ARBA" id="ARBA00023136"/>
    </source>
</evidence>
<organism evidence="9 10">
    <name type="scientific">Candidatus Lambdaproteobacteria bacterium RIFOXYD2_FULL_50_16</name>
    <dbReference type="NCBI Taxonomy" id="1817772"/>
    <lineage>
        <taxon>Bacteria</taxon>
        <taxon>Pseudomonadati</taxon>
        <taxon>Pseudomonadota</taxon>
        <taxon>Candidatus Lambdaproteobacteria</taxon>
    </lineage>
</organism>
<keyword evidence="7 8" id="KW-0472">Membrane</keyword>
<keyword evidence="6 8" id="KW-1133">Transmembrane helix</keyword>
<dbReference type="STRING" id="1817772.A2527_03925"/>
<protein>
    <recommendedName>
        <fullName evidence="8">Probable membrane transporter protein</fullName>
    </recommendedName>
</protein>
<dbReference type="InterPro" id="IPR002781">
    <property type="entry name" value="TM_pro_TauE-like"/>
</dbReference>
<feature type="transmembrane region" description="Helical" evidence="8">
    <location>
        <begin position="206"/>
        <end position="228"/>
    </location>
</feature>
<gene>
    <name evidence="9" type="ORF">A2527_03925</name>
</gene>
<keyword evidence="5 8" id="KW-0812">Transmembrane</keyword>
<keyword evidence="4 8" id="KW-1003">Cell membrane</keyword>
<dbReference type="GO" id="GO:0005886">
    <property type="term" value="C:plasma membrane"/>
    <property type="evidence" value="ECO:0007669"/>
    <property type="project" value="UniProtKB-SubCell"/>
</dbReference>
<dbReference type="PANTHER" id="PTHR30269:SF23">
    <property type="entry name" value="MEMBRANE TRANSPORTER PROTEIN YDHB-RELATED"/>
    <property type="match status" value="1"/>
</dbReference>
<sequence length="294" mass="30972">MPQAVFAQTDTNALPWWGWAFLLFLTSFLIGIFGVLAGIGGGVLFVPLVSSFFPFHIDFVRGAGLFIALSSALAAAPGLLKANLASIKLAFPAGLIASAFSLVGAMLGLWLSALNPGYIHGSLGLLIMIIVGIMFFSKRTDYPAVNPNDKWAAFFNIGGTYIEGTTGKQIQWTVHRTLPGLFSFSLVGLLAGMFGMGAGWANVPVLNLIMGAPVKVAVATSGFILSITDSAAWFYLNKGAVLPLVVVPSMVGIILGSRIGAKLLPKVEPGLIRMILMVVLLLAGLRSFVKAFGI</sequence>
<evidence type="ECO:0000256" key="5">
    <source>
        <dbReference type="ARBA" id="ARBA00022692"/>
    </source>
</evidence>
<keyword evidence="3" id="KW-0813">Transport</keyword>
<evidence type="ECO:0000256" key="6">
    <source>
        <dbReference type="ARBA" id="ARBA00022989"/>
    </source>
</evidence>
<dbReference type="InterPro" id="IPR052017">
    <property type="entry name" value="TSUP"/>
</dbReference>
<evidence type="ECO:0000256" key="8">
    <source>
        <dbReference type="RuleBase" id="RU363041"/>
    </source>
</evidence>
<feature type="transmembrane region" description="Helical" evidence="8">
    <location>
        <begin position="117"/>
        <end position="136"/>
    </location>
</feature>
<feature type="transmembrane region" description="Helical" evidence="8">
    <location>
        <begin position="178"/>
        <end position="200"/>
    </location>
</feature>
<evidence type="ECO:0000256" key="2">
    <source>
        <dbReference type="ARBA" id="ARBA00009142"/>
    </source>
</evidence>
<dbReference type="Pfam" id="PF01925">
    <property type="entry name" value="TauE"/>
    <property type="match status" value="1"/>
</dbReference>
<evidence type="ECO:0000256" key="1">
    <source>
        <dbReference type="ARBA" id="ARBA00004651"/>
    </source>
</evidence>